<organism evidence="3 4">
    <name type="scientific">Hymenobacter defluvii</name>
    <dbReference type="NCBI Taxonomy" id="2054411"/>
    <lineage>
        <taxon>Bacteria</taxon>
        <taxon>Pseudomonadati</taxon>
        <taxon>Bacteroidota</taxon>
        <taxon>Cytophagia</taxon>
        <taxon>Cytophagales</taxon>
        <taxon>Hymenobacteraceae</taxon>
        <taxon>Hymenobacter</taxon>
    </lineage>
</organism>
<evidence type="ECO:0000256" key="1">
    <source>
        <dbReference type="PROSITE-ProRule" id="PRU00339"/>
    </source>
</evidence>
<keyword evidence="1" id="KW-0802">TPR repeat</keyword>
<dbReference type="Gene3D" id="2.20.110.10">
    <property type="entry name" value="Histone H3 K4-specific methyltransferase SET7/9 N-terminal domain"/>
    <property type="match status" value="4"/>
</dbReference>
<dbReference type="Gene3D" id="3.90.930.1">
    <property type="match status" value="3"/>
</dbReference>
<dbReference type="InterPro" id="IPR011652">
    <property type="entry name" value="MORN_2"/>
</dbReference>
<dbReference type="Pfam" id="PF00515">
    <property type="entry name" value="TPR_1"/>
    <property type="match status" value="1"/>
</dbReference>
<sequence>MRKFTRPALVALLVAAGSAAQAQQTTLPTLPNSTQILRDAVALHDKGDYAGAIAQYRTVPSSDTSYVRVLGELSLSYLSNKQYKEAADASRRAIALHTNDAEPYVILAEAEEQQDHIPKALQAYTEGLRRFPYSQTLWYNQGVTQKNNGRYAEALASLQRSLELNPTHANSHFLLGGLAAQQGQTARAMLSLMTYLAIRPDTEQSNGVLVSLEQLATGTLEVEEKERVKPFVPNENFQELDLLLNSKVALRNDYTSKVKFNANVVKQLQLLVEKFPAATGAAAESDFWLRTYGPLVSTLRKKDNLTAFTYLILMSADDKKPAQWVKSNKKKVEALGSASADALNELRAYQVVQRQGKPVRMKAWYDSEGSLDGFGEGEVGKDGKMHLRGDWMMVQAPGYVVSEGAFSSNGERTGTWHEYYDNGQVHKVLDYAAGKQEGSYKEYFDNGELSVEGAYRNGEPEGDAKLYYYCGIVREVRPYRNGAINGEAVFYYADGKVRRREQYKADKQDGPETAYYPDGTVEYRYTYLNGELNGAFEVFGPTKNLEKKGTYEKGELHGAYTDYHPNGQVHNAGTFAQGKRTGTWHEFYADGKPSTEISYDNAGELHGPYRDFDEDGKLFAEFTYDHGRVTRTAYLDKAGKTINQTDVARKGKTTIQGFRPDGTPYLTGTYTDGLMEGEWRWLHRSGTPSKVRHYTQGKQEGLEESYFVNGRVQARQQYHNDEADGYYETFYMDGQPRRNGFYQRGQQQGPWHDYYADGHLSETYNFLNGDLNGLSQSYAPTGQLTKEKQYEQDRLVQITAYDSTGQVLSHVALTPKTKSYTLAYPGGKPLFKTDINCFTETGQAVWYTPTGQVQYATTRDRDQNAGPHRAYHPNGKLAAEGQFHHGVRVGPWKMYYPSGALLSTGTYENGDLMGEWLTYFEDGKVEYRTTYAGGERHGPTLSYNRLGELMLEKVYENGLPVRYRGPGPDGRPTGEYKPVPVTGSLKTTFANGKTAAEETYRQGDTEGARTYYYSTGQVYRRIQHKDGVLSGLLTTYYPTGKPFEEEQYQHDELHGRSRYYRPDGTPEREETYRCGEKCGPTIYYNTQGKPTKTDVYWDTYVYGSK</sequence>
<reference evidence="3 4" key="1">
    <citation type="submission" date="2021-03" db="EMBL/GenBank/DDBJ databases">
        <authorList>
            <person name="Kim M.K."/>
        </authorList>
    </citation>
    <scope>NUCLEOTIDE SEQUENCE [LARGE SCALE GENOMIC DNA]</scope>
    <source>
        <strain evidence="3 4">BT507</strain>
    </source>
</reference>
<keyword evidence="2" id="KW-0732">Signal</keyword>
<dbReference type="InterPro" id="IPR011990">
    <property type="entry name" value="TPR-like_helical_dom_sf"/>
</dbReference>
<proteinExistence type="predicted"/>
<accession>A0ABS3TGX6</accession>
<comment type="caution">
    <text evidence="3">The sequence shown here is derived from an EMBL/GenBank/DDBJ whole genome shotgun (WGS) entry which is preliminary data.</text>
</comment>
<dbReference type="Pfam" id="PF07661">
    <property type="entry name" value="MORN_2"/>
    <property type="match status" value="10"/>
</dbReference>
<dbReference type="RefSeq" id="WP_208309093.1">
    <property type="nucleotide sequence ID" value="NZ_JAGETX010000020.1"/>
</dbReference>
<keyword evidence="4" id="KW-1185">Reference proteome</keyword>
<dbReference type="Gene3D" id="1.25.40.10">
    <property type="entry name" value="Tetratricopeptide repeat domain"/>
    <property type="match status" value="1"/>
</dbReference>
<feature type="repeat" description="TPR" evidence="1">
    <location>
        <begin position="135"/>
        <end position="168"/>
    </location>
</feature>
<dbReference type="SMART" id="SM00028">
    <property type="entry name" value="TPR"/>
    <property type="match status" value="4"/>
</dbReference>
<dbReference type="EMBL" id="JAGETX010000020">
    <property type="protein sequence ID" value="MBO3272919.1"/>
    <property type="molecule type" value="Genomic_DNA"/>
</dbReference>
<name>A0ABS3TGX6_9BACT</name>
<feature type="chain" id="PRO_5047408140" evidence="2">
    <location>
        <begin position="23"/>
        <end position="1105"/>
    </location>
</feature>
<feature type="signal peptide" evidence="2">
    <location>
        <begin position="1"/>
        <end position="22"/>
    </location>
</feature>
<dbReference type="InterPro" id="IPR019734">
    <property type="entry name" value="TPR_rpt"/>
</dbReference>
<gene>
    <name evidence="3" type="ORF">J4D97_19880</name>
</gene>
<dbReference type="PANTHER" id="PTHR33706">
    <property type="entry name" value="MORN VARIANT REPEAT PROTEIN"/>
    <property type="match status" value="1"/>
</dbReference>
<dbReference type="Proteomes" id="UP000670527">
    <property type="component" value="Unassembled WGS sequence"/>
</dbReference>
<dbReference type="SUPFAM" id="SSF82185">
    <property type="entry name" value="Histone H3 K4-specific methyltransferase SET7/9 N-terminal domain"/>
    <property type="match status" value="5"/>
</dbReference>
<protein>
    <submittedName>
        <fullName evidence="3">Tetratricopeptide repeat protein</fullName>
    </submittedName>
</protein>
<evidence type="ECO:0000256" key="2">
    <source>
        <dbReference type="SAM" id="SignalP"/>
    </source>
</evidence>
<dbReference type="PROSITE" id="PS50005">
    <property type="entry name" value="TPR"/>
    <property type="match status" value="1"/>
</dbReference>
<evidence type="ECO:0000313" key="4">
    <source>
        <dbReference type="Proteomes" id="UP000670527"/>
    </source>
</evidence>
<dbReference type="PANTHER" id="PTHR33706:SF1">
    <property type="entry name" value="TPR REPEAT PROTEIN"/>
    <property type="match status" value="1"/>
</dbReference>
<evidence type="ECO:0000313" key="3">
    <source>
        <dbReference type="EMBL" id="MBO3272919.1"/>
    </source>
</evidence>
<dbReference type="SUPFAM" id="SSF48452">
    <property type="entry name" value="TPR-like"/>
    <property type="match status" value="1"/>
</dbReference>